<dbReference type="FunFam" id="3.30.70.100:FF:000047">
    <property type="entry name" value="Copper-transporting ATPase PAA1, chloroplastic"/>
    <property type="match status" value="1"/>
</dbReference>
<evidence type="ECO:0000259" key="2">
    <source>
        <dbReference type="PROSITE" id="PS50846"/>
    </source>
</evidence>
<name>A0AAN9PLS7_CLITE</name>
<reference evidence="3 4" key="1">
    <citation type="submission" date="2024-01" db="EMBL/GenBank/DDBJ databases">
        <title>The genomes of 5 underutilized Papilionoideae crops provide insights into root nodulation and disease resistance.</title>
        <authorList>
            <person name="Yuan L."/>
        </authorList>
    </citation>
    <scope>NUCLEOTIDE SEQUENCE [LARGE SCALE GENOMIC DNA]</scope>
    <source>
        <strain evidence="3">LY-2023</strain>
        <tissue evidence="3">Leaf</tissue>
    </source>
</reference>
<protein>
    <recommendedName>
        <fullName evidence="2">HMA domain-containing protein</fullName>
    </recommendedName>
</protein>
<dbReference type="PROSITE" id="PS50846">
    <property type="entry name" value="HMA_2"/>
    <property type="match status" value="1"/>
</dbReference>
<proteinExistence type="predicted"/>
<dbReference type="SUPFAM" id="SSF55008">
    <property type="entry name" value="HMA, heavy metal-associated domain"/>
    <property type="match status" value="1"/>
</dbReference>
<keyword evidence="1" id="KW-0479">Metal-binding</keyword>
<gene>
    <name evidence="3" type="ORF">RJT34_13416</name>
</gene>
<keyword evidence="4" id="KW-1185">Reference proteome</keyword>
<accession>A0AAN9PLS7</accession>
<dbReference type="Proteomes" id="UP001359559">
    <property type="component" value="Unassembled WGS sequence"/>
</dbReference>
<feature type="domain" description="HMA" evidence="2">
    <location>
        <begin position="59"/>
        <end position="133"/>
    </location>
</feature>
<dbReference type="InterPro" id="IPR006121">
    <property type="entry name" value="HMA_dom"/>
</dbReference>
<comment type="caution">
    <text evidence="3">The sequence shown here is derived from an EMBL/GenBank/DDBJ whole genome shotgun (WGS) entry which is preliminary data.</text>
</comment>
<dbReference type="EMBL" id="JAYKXN010000003">
    <property type="protein sequence ID" value="KAK7302524.1"/>
    <property type="molecule type" value="Genomic_DNA"/>
</dbReference>
<dbReference type="GO" id="GO:0046872">
    <property type="term" value="F:metal ion binding"/>
    <property type="evidence" value="ECO:0007669"/>
    <property type="project" value="UniProtKB-KW"/>
</dbReference>
<organism evidence="3 4">
    <name type="scientific">Clitoria ternatea</name>
    <name type="common">Butterfly pea</name>
    <dbReference type="NCBI Taxonomy" id="43366"/>
    <lineage>
        <taxon>Eukaryota</taxon>
        <taxon>Viridiplantae</taxon>
        <taxon>Streptophyta</taxon>
        <taxon>Embryophyta</taxon>
        <taxon>Tracheophyta</taxon>
        <taxon>Spermatophyta</taxon>
        <taxon>Magnoliopsida</taxon>
        <taxon>eudicotyledons</taxon>
        <taxon>Gunneridae</taxon>
        <taxon>Pentapetalae</taxon>
        <taxon>rosids</taxon>
        <taxon>fabids</taxon>
        <taxon>Fabales</taxon>
        <taxon>Fabaceae</taxon>
        <taxon>Papilionoideae</taxon>
        <taxon>50 kb inversion clade</taxon>
        <taxon>NPAAA clade</taxon>
        <taxon>indigoferoid/millettioid clade</taxon>
        <taxon>Phaseoleae</taxon>
        <taxon>Clitoria</taxon>
    </lineage>
</organism>
<evidence type="ECO:0000313" key="3">
    <source>
        <dbReference type="EMBL" id="KAK7302524.1"/>
    </source>
</evidence>
<dbReference type="AlphaFoldDB" id="A0AAN9PLS7"/>
<dbReference type="Pfam" id="PF00403">
    <property type="entry name" value="HMA"/>
    <property type="match status" value="1"/>
</dbReference>
<dbReference type="PROSITE" id="PS01047">
    <property type="entry name" value="HMA_1"/>
    <property type="match status" value="1"/>
</dbReference>
<dbReference type="CDD" id="cd00371">
    <property type="entry name" value="HMA"/>
    <property type="match status" value="1"/>
</dbReference>
<evidence type="ECO:0000256" key="1">
    <source>
        <dbReference type="ARBA" id="ARBA00022723"/>
    </source>
</evidence>
<dbReference type="Gene3D" id="3.30.70.100">
    <property type="match status" value="1"/>
</dbReference>
<evidence type="ECO:0000313" key="4">
    <source>
        <dbReference type="Proteomes" id="UP001359559"/>
    </source>
</evidence>
<dbReference type="InterPro" id="IPR036163">
    <property type="entry name" value="HMA_dom_sf"/>
</dbReference>
<dbReference type="InterPro" id="IPR017969">
    <property type="entry name" value="Heavy-metal-associated_CS"/>
</dbReference>
<sequence>MASFRIPIPMSVTVMQMPLFNPLKHRRLVTVTGRSVHHRRNSITPLRCSPLPIPGNDNAVIILHVGGMMCEGCANNVKRILESRPQVSSANVNLTSEVAIVSPVSEEKLAPNWKKQLGEALAQHLTTCGFTSTLQGIVSIFPMYFFLRKSSLCSQKLVVSYTIPNIQNS</sequence>